<geneLocation type="plasmid" evidence="1 2">
    <name>pTA78</name>
</geneLocation>
<keyword evidence="2" id="KW-1185">Reference proteome</keyword>
<keyword evidence="1" id="KW-0614">Plasmid</keyword>
<sequence>MEKLKHNLARRQFVKVLTAAGLTSAFAGHLVGRALAQAGRGPSDLDILQLALTAEYLAADAYTRSRFGGFEGLVKDYLEAAQEQEEAHVKALRDTITSLGARPVERPTFTYPVEFLPRNQLAILRLLNALEDAFVGAYLGALPLISNKEILKAAGAILGNEAAHRATVRASRILLGDRELPGPRSPADRAFEVAITPEEAQKAVGGFIRR</sequence>
<gene>
    <name evidence="1" type="ORF">TO73_2823</name>
</gene>
<organism evidence="1 2">
    <name type="scientific">Thermus aquaticus (strain ATCC BAA-2747 / Y51MC23)</name>
    <dbReference type="NCBI Taxonomy" id="498848"/>
    <lineage>
        <taxon>Bacteria</taxon>
        <taxon>Thermotogati</taxon>
        <taxon>Deinococcota</taxon>
        <taxon>Deinococci</taxon>
        <taxon>Thermales</taxon>
        <taxon>Thermaceae</taxon>
        <taxon>Thermus</taxon>
    </lineage>
</organism>
<dbReference type="Pfam" id="PF13668">
    <property type="entry name" value="Ferritin_2"/>
    <property type="match status" value="1"/>
</dbReference>
<dbReference type="PROSITE" id="PS51318">
    <property type="entry name" value="TAT"/>
    <property type="match status" value="1"/>
</dbReference>
<dbReference type="RefSeq" id="WP_003048866.1">
    <property type="nucleotide sequence ID" value="NZ_CP010826.1"/>
</dbReference>
<proteinExistence type="predicted"/>
<evidence type="ECO:0000313" key="2">
    <source>
        <dbReference type="Proteomes" id="UP000058660"/>
    </source>
</evidence>
<reference evidence="2" key="1">
    <citation type="journal article" date="2015" name="PLoS ONE">
        <title>Complete Genome Sequence of Thermus aquaticus Y51MC23.</title>
        <authorList>
            <person name="Brumm P.J."/>
            <person name="Monsma S."/>
            <person name="Keough B."/>
            <person name="Jasinovica S."/>
            <person name="Ferguson E."/>
            <person name="Schoenfeld T."/>
            <person name="Lodes M."/>
            <person name="Mead D.A."/>
        </authorList>
    </citation>
    <scope>NUCLEOTIDE SEQUENCE [LARGE SCALE GENOMIC DNA]</scope>
    <source>
        <strain evidence="2">BAA-2747 / Y51MC23</strain>
    </source>
</reference>
<dbReference type="SUPFAM" id="SSF47240">
    <property type="entry name" value="Ferritin-like"/>
    <property type="match status" value="1"/>
</dbReference>
<dbReference type="InterPro" id="IPR009078">
    <property type="entry name" value="Ferritin-like_SF"/>
</dbReference>
<dbReference type="InterPro" id="IPR006311">
    <property type="entry name" value="TAT_signal"/>
</dbReference>
<dbReference type="CDD" id="cd00657">
    <property type="entry name" value="Ferritin_like"/>
    <property type="match status" value="1"/>
</dbReference>
<protein>
    <submittedName>
        <fullName evidence="1">Exported protein</fullName>
    </submittedName>
</protein>
<dbReference type="InterPro" id="IPR012347">
    <property type="entry name" value="Ferritin-like"/>
</dbReference>
<dbReference type="EMBL" id="CP010826">
    <property type="protein sequence ID" value="ALJ92344.1"/>
    <property type="molecule type" value="Genomic_DNA"/>
</dbReference>
<dbReference type="Gene3D" id="1.20.1260.10">
    <property type="match status" value="1"/>
</dbReference>
<accession>A0ABM5VQ94</accession>
<dbReference type="Proteomes" id="UP000058660">
    <property type="component" value="Plasmid pTA78"/>
</dbReference>
<name>A0ABM5VQ94_THEA5</name>
<evidence type="ECO:0000313" key="1">
    <source>
        <dbReference type="EMBL" id="ALJ92344.1"/>
    </source>
</evidence>